<dbReference type="NCBIfam" id="NF006718">
    <property type="entry name" value="PRK09256.1"/>
    <property type="match status" value="1"/>
</dbReference>
<evidence type="ECO:0000313" key="4">
    <source>
        <dbReference type="Proteomes" id="UP000002484"/>
    </source>
</evidence>
<feature type="compositionally biased region" description="Basic and acidic residues" evidence="1">
    <location>
        <begin position="129"/>
        <end position="144"/>
    </location>
</feature>
<organism evidence="3 4">
    <name type="scientific">Pseudofrankia inefficax (strain DSM 45817 / CECT 9037 / DDB 130130 / EuI1c)</name>
    <name type="common">Frankia inefficax</name>
    <dbReference type="NCBI Taxonomy" id="298654"/>
    <lineage>
        <taxon>Bacteria</taxon>
        <taxon>Bacillati</taxon>
        <taxon>Actinomycetota</taxon>
        <taxon>Actinomycetes</taxon>
        <taxon>Frankiales</taxon>
        <taxon>Frankiaceae</taxon>
        <taxon>Pseudofrankia</taxon>
    </lineage>
</organism>
<dbReference type="GO" id="GO:0043022">
    <property type="term" value="F:ribosome binding"/>
    <property type="evidence" value="ECO:0007669"/>
    <property type="project" value="TreeGrafter"/>
</dbReference>
<dbReference type="PANTHER" id="PTHR47814">
    <property type="entry name" value="PEPTIDYL-TRNA HYDROLASE ARFB"/>
    <property type="match status" value="1"/>
</dbReference>
<dbReference type="PANTHER" id="PTHR47814:SF1">
    <property type="entry name" value="PEPTIDYL-TRNA HYDROLASE ARFB"/>
    <property type="match status" value="1"/>
</dbReference>
<feature type="domain" description="Prokaryotic-type class I peptide chain release factors" evidence="2">
    <location>
        <begin position="22"/>
        <end position="146"/>
    </location>
</feature>
<accession>E3ITJ3</accession>
<dbReference type="InterPro" id="IPR000352">
    <property type="entry name" value="Pep_chain_release_fac_I"/>
</dbReference>
<feature type="region of interest" description="Disordered" evidence="1">
    <location>
        <begin position="109"/>
        <end position="155"/>
    </location>
</feature>
<dbReference type="SUPFAM" id="SSF110916">
    <property type="entry name" value="Peptidyl-tRNA hydrolase domain-like"/>
    <property type="match status" value="1"/>
</dbReference>
<dbReference type="GO" id="GO:0003747">
    <property type="term" value="F:translation release factor activity"/>
    <property type="evidence" value="ECO:0007669"/>
    <property type="project" value="InterPro"/>
</dbReference>
<sequence>MPDELSPRPTRETASREIRSGFVLPDGELRWRFSRSSGPGGQGVNTADSRVELRFDLARSPAVPEHLRARALARLDGRLVDGVLVVTASEQRAQLRNREAALGRLVDLLREATAPPPRSRRPTKPSKGSVERRLAAKRQRSDTKRTRRAGNADSD</sequence>
<dbReference type="Proteomes" id="UP000002484">
    <property type="component" value="Chromosome"/>
</dbReference>
<dbReference type="GO" id="GO:0004045">
    <property type="term" value="F:peptidyl-tRNA hydrolase activity"/>
    <property type="evidence" value="ECO:0007669"/>
    <property type="project" value="TreeGrafter"/>
</dbReference>
<dbReference type="KEGG" id="fri:FraEuI1c_0672"/>
<dbReference type="Gene3D" id="3.30.160.20">
    <property type="match status" value="1"/>
</dbReference>
<dbReference type="AlphaFoldDB" id="E3ITJ3"/>
<proteinExistence type="predicted"/>
<dbReference type="GO" id="GO:0072344">
    <property type="term" value="P:rescue of stalled ribosome"/>
    <property type="evidence" value="ECO:0007669"/>
    <property type="project" value="TreeGrafter"/>
</dbReference>
<gene>
    <name evidence="3" type="ordered locus">FraEuI1c_0672</name>
</gene>
<keyword evidence="4" id="KW-1185">Reference proteome</keyword>
<reference evidence="3 4" key="1">
    <citation type="submission" date="2010-10" db="EMBL/GenBank/DDBJ databases">
        <title>Complete sequence of Frankia sp. EuI1c.</title>
        <authorList>
            <consortium name="US DOE Joint Genome Institute"/>
            <person name="Lucas S."/>
            <person name="Copeland A."/>
            <person name="Lapidus A."/>
            <person name="Cheng J.-F."/>
            <person name="Bruce D."/>
            <person name="Goodwin L."/>
            <person name="Pitluck S."/>
            <person name="Chertkov O."/>
            <person name="Detter J.C."/>
            <person name="Han C."/>
            <person name="Tapia R."/>
            <person name="Land M."/>
            <person name="Hauser L."/>
            <person name="Jeffries C."/>
            <person name="Kyrpides N."/>
            <person name="Ivanova N."/>
            <person name="Mikhailova N."/>
            <person name="Beauchemin N."/>
            <person name="Sen A."/>
            <person name="Sur S.A."/>
            <person name="Gtari M."/>
            <person name="Wall L."/>
            <person name="Tisa L."/>
            <person name="Woyke T."/>
        </authorList>
    </citation>
    <scope>NUCLEOTIDE SEQUENCE [LARGE SCALE GENOMIC DNA]</scope>
    <source>
        <strain evidence="4">DSM 45817 / CECT 9037 / EuI1c</strain>
    </source>
</reference>
<dbReference type="eggNOG" id="COG1186">
    <property type="taxonomic scope" value="Bacteria"/>
</dbReference>
<evidence type="ECO:0000256" key="1">
    <source>
        <dbReference type="SAM" id="MobiDB-lite"/>
    </source>
</evidence>
<protein>
    <submittedName>
        <fullName evidence="3">Class I peptide chain release factor</fullName>
    </submittedName>
</protein>
<dbReference type="InParanoid" id="E3ITJ3"/>
<dbReference type="Pfam" id="PF00472">
    <property type="entry name" value="RF-1"/>
    <property type="match status" value="1"/>
</dbReference>
<evidence type="ECO:0000313" key="3">
    <source>
        <dbReference type="EMBL" id="ADP78750.1"/>
    </source>
</evidence>
<dbReference type="RefSeq" id="WP_013421872.1">
    <property type="nucleotide sequence ID" value="NC_014666.1"/>
</dbReference>
<dbReference type="HOGENOM" id="CLU_089470_3_1_11"/>
<name>E3ITJ3_PSEI1</name>
<dbReference type="EMBL" id="CP002299">
    <property type="protein sequence ID" value="ADP78750.1"/>
    <property type="molecule type" value="Genomic_DNA"/>
</dbReference>
<dbReference type="STRING" id="298654.FraEuI1c_0672"/>
<evidence type="ECO:0000259" key="2">
    <source>
        <dbReference type="Pfam" id="PF00472"/>
    </source>
</evidence>